<gene>
    <name evidence="1" type="ORF">TTAC_LOCUS10631</name>
</gene>
<protein>
    <submittedName>
        <fullName evidence="3">Transmembrane protein</fullName>
    </submittedName>
</protein>
<reference evidence="1 2" key="2">
    <citation type="submission" date="2018-11" db="EMBL/GenBank/DDBJ databases">
        <authorList>
            <consortium name="Pathogen Informatics"/>
        </authorList>
    </citation>
    <scope>NUCLEOTIDE SEQUENCE [LARGE SCALE GENOMIC DNA]</scope>
</reference>
<dbReference type="WBParaSite" id="TTAC_0001064801-mRNA-1">
    <property type="protein sequence ID" value="TTAC_0001064801-mRNA-1"/>
    <property type="gene ID" value="TTAC_0001064801"/>
</dbReference>
<dbReference type="Proteomes" id="UP000274429">
    <property type="component" value="Unassembled WGS sequence"/>
</dbReference>
<dbReference type="AlphaFoldDB" id="A0A0R3XAS1"/>
<evidence type="ECO:0000313" key="1">
    <source>
        <dbReference type="EMBL" id="VDM35611.1"/>
    </source>
</evidence>
<sequence length="272" mass="29589">MHAPISAVIGDADRRFGVNSELGKKAIVSSGALVWMGSVVAVRAINAIVHVLCVPLLASKCRTTQKPPDYTPKVAATRMKTCVEGYSITLTEMALNSGTKVCGYFHRIVLRFYLTLHALKYKYILLCQSFQSHELTQVKSPMGRVGGLLILPILLCSALPSIATHSAHLYATTLTNLPADFATSNCLISSHLGDAFKHTSAYTSNTLFSANPSRLRHSLTAPHPLHIPCHQHSTVAHFRTFNTINDTTTFPIPHSSCLTGHRATRSIPPVHS</sequence>
<name>A0A0R3XAS1_HYDTA</name>
<evidence type="ECO:0000313" key="3">
    <source>
        <dbReference type="WBParaSite" id="TTAC_0001064801-mRNA-1"/>
    </source>
</evidence>
<proteinExistence type="predicted"/>
<accession>A0A0R3XAS1</accession>
<reference evidence="3" key="1">
    <citation type="submission" date="2017-02" db="UniProtKB">
        <authorList>
            <consortium name="WormBaseParasite"/>
        </authorList>
    </citation>
    <scope>IDENTIFICATION</scope>
</reference>
<keyword evidence="2" id="KW-1185">Reference proteome</keyword>
<organism evidence="3">
    <name type="scientific">Hydatigena taeniaeformis</name>
    <name type="common">Feline tapeworm</name>
    <name type="synonym">Taenia taeniaeformis</name>
    <dbReference type="NCBI Taxonomy" id="6205"/>
    <lineage>
        <taxon>Eukaryota</taxon>
        <taxon>Metazoa</taxon>
        <taxon>Spiralia</taxon>
        <taxon>Lophotrochozoa</taxon>
        <taxon>Platyhelminthes</taxon>
        <taxon>Cestoda</taxon>
        <taxon>Eucestoda</taxon>
        <taxon>Cyclophyllidea</taxon>
        <taxon>Taeniidae</taxon>
        <taxon>Hydatigera</taxon>
    </lineage>
</organism>
<evidence type="ECO:0000313" key="2">
    <source>
        <dbReference type="Proteomes" id="UP000274429"/>
    </source>
</evidence>
<dbReference type="EMBL" id="UYWX01021962">
    <property type="protein sequence ID" value="VDM35611.1"/>
    <property type="molecule type" value="Genomic_DNA"/>
</dbReference>